<feature type="compositionally biased region" description="Basic and acidic residues" evidence="1">
    <location>
        <begin position="20"/>
        <end position="37"/>
    </location>
</feature>
<keyword evidence="2" id="KW-1133">Transmembrane helix</keyword>
<accession>A0AAX2A5V9</accession>
<reference evidence="4 6" key="1">
    <citation type="submission" date="2017-10" db="EMBL/GenBank/DDBJ databases">
        <title>Genomics of the genus Arcobacter.</title>
        <authorList>
            <person name="Perez-Cataluna A."/>
            <person name="Figueras M.J."/>
        </authorList>
    </citation>
    <scope>NUCLEOTIDE SEQUENCE [LARGE SCALE GENOMIC DNA]</scope>
    <source>
        <strain evidence="4 6">CECT 7835</strain>
    </source>
</reference>
<keyword evidence="2" id="KW-0812">Transmembrane</keyword>
<reference evidence="3 5" key="2">
    <citation type="submission" date="2018-07" db="EMBL/GenBank/DDBJ databases">
        <title>Complete genome of the Arcobacter bivalviorum type strain LMG 26154.</title>
        <authorList>
            <person name="Miller W.G."/>
            <person name="Yee E."/>
            <person name="Bono J.L."/>
        </authorList>
    </citation>
    <scope>NUCLEOTIDE SEQUENCE [LARGE SCALE GENOMIC DNA]</scope>
    <source>
        <strain evidence="3 5">LMG 26154</strain>
    </source>
</reference>
<sequence>MEKKNTEKLKEVLSQTISKENIEKKLKENTKSSDRPKTSSNTKKQKTINPAHSIPKVSPQAKPKIRNTNKIRFINYIVYSLSLIIIITLSAIIYYLLEKKVLETEPKVVEKEVIIEKVVEQQPKEIEVIKEVEVVKEKVVTKVVDLDNKNFRKFYYTQKTKILRCYDFKADSSLLTKECQERITNFVKNTKNLTRIEIIAVVADEDNVVYNEIKDDIQNQPKHVQKRVREYLIRGFSRERVIETASFIRDNLNEYAVVTPTNYYVKSAKDNKGVIIKGFYTTESK</sequence>
<name>A0AAX2A5V9_9BACT</name>
<feature type="transmembrane region" description="Helical" evidence="2">
    <location>
        <begin position="73"/>
        <end position="97"/>
    </location>
</feature>
<dbReference type="EMBL" id="CP031217">
    <property type="protein sequence ID" value="AXH11622.1"/>
    <property type="molecule type" value="Genomic_DNA"/>
</dbReference>
<proteinExistence type="predicted"/>
<dbReference type="Proteomes" id="UP000289193">
    <property type="component" value="Unassembled WGS sequence"/>
</dbReference>
<keyword evidence="2" id="KW-0472">Membrane</keyword>
<feature type="compositionally biased region" description="Polar residues" evidence="1">
    <location>
        <begin position="38"/>
        <end position="50"/>
    </location>
</feature>
<dbReference type="EMBL" id="PDKM01000009">
    <property type="protein sequence ID" value="RXK08947.1"/>
    <property type="molecule type" value="Genomic_DNA"/>
</dbReference>
<dbReference type="KEGG" id="hbv:ABIV_0609"/>
<dbReference type="AlphaFoldDB" id="A0AAX2A5V9"/>
<evidence type="ECO:0000256" key="2">
    <source>
        <dbReference type="SAM" id="Phobius"/>
    </source>
</evidence>
<evidence type="ECO:0000313" key="5">
    <source>
        <dbReference type="Proteomes" id="UP000253850"/>
    </source>
</evidence>
<dbReference type="RefSeq" id="WP_114838492.1">
    <property type="nucleotide sequence ID" value="NZ_CP031217.1"/>
</dbReference>
<organism evidence="4 6">
    <name type="scientific">Halarcobacter bivalviorum</name>
    <dbReference type="NCBI Taxonomy" id="663364"/>
    <lineage>
        <taxon>Bacteria</taxon>
        <taxon>Pseudomonadati</taxon>
        <taxon>Campylobacterota</taxon>
        <taxon>Epsilonproteobacteria</taxon>
        <taxon>Campylobacterales</taxon>
        <taxon>Arcobacteraceae</taxon>
        <taxon>Halarcobacter</taxon>
    </lineage>
</organism>
<evidence type="ECO:0000313" key="6">
    <source>
        <dbReference type="Proteomes" id="UP000289193"/>
    </source>
</evidence>
<dbReference type="Proteomes" id="UP000253850">
    <property type="component" value="Chromosome"/>
</dbReference>
<protein>
    <submittedName>
        <fullName evidence="4">Uncharacterized protein</fullName>
    </submittedName>
</protein>
<evidence type="ECO:0000256" key="1">
    <source>
        <dbReference type="SAM" id="MobiDB-lite"/>
    </source>
</evidence>
<keyword evidence="6" id="KW-1185">Reference proteome</keyword>
<evidence type="ECO:0000313" key="4">
    <source>
        <dbReference type="EMBL" id="RXK08947.1"/>
    </source>
</evidence>
<feature type="region of interest" description="Disordered" evidence="1">
    <location>
        <begin position="20"/>
        <end position="61"/>
    </location>
</feature>
<evidence type="ECO:0000313" key="3">
    <source>
        <dbReference type="EMBL" id="AXH11622.1"/>
    </source>
</evidence>
<gene>
    <name evidence="3" type="ORF">ABIV_0609</name>
    <name evidence="4" type="ORF">CRV05_12965</name>
</gene>